<dbReference type="AlphaFoldDB" id="A0A316GG26"/>
<organism evidence="1 2">
    <name type="scientific">Roseicyclus mahoneyensis</name>
    <dbReference type="NCBI Taxonomy" id="164332"/>
    <lineage>
        <taxon>Bacteria</taxon>
        <taxon>Pseudomonadati</taxon>
        <taxon>Pseudomonadota</taxon>
        <taxon>Alphaproteobacteria</taxon>
        <taxon>Rhodobacterales</taxon>
        <taxon>Roseobacteraceae</taxon>
        <taxon>Roseicyclus</taxon>
    </lineage>
</organism>
<protein>
    <submittedName>
        <fullName evidence="1">Uncharacterized protein</fullName>
    </submittedName>
</protein>
<proteinExistence type="predicted"/>
<keyword evidence="2" id="KW-1185">Reference proteome</keyword>
<dbReference type="RefSeq" id="WP_109669074.1">
    <property type="nucleotide sequence ID" value="NZ_QGGW01000006.1"/>
</dbReference>
<accession>A0A316GG26</accession>
<reference evidence="1 2" key="1">
    <citation type="submission" date="2018-05" db="EMBL/GenBank/DDBJ databases">
        <title>Genomic Encyclopedia of Type Strains, Phase IV (KMG-IV): sequencing the most valuable type-strain genomes for metagenomic binning, comparative biology and taxonomic classification.</title>
        <authorList>
            <person name="Goeker M."/>
        </authorList>
    </citation>
    <scope>NUCLEOTIDE SEQUENCE [LARGE SCALE GENOMIC DNA]</scope>
    <source>
        <strain evidence="1 2">DSM 16097</strain>
    </source>
</reference>
<dbReference type="EMBL" id="QGGW01000006">
    <property type="protein sequence ID" value="PWK59937.1"/>
    <property type="molecule type" value="Genomic_DNA"/>
</dbReference>
<evidence type="ECO:0000313" key="2">
    <source>
        <dbReference type="Proteomes" id="UP000245708"/>
    </source>
</evidence>
<sequence length="257" mass="27528">MTPSFADEVRARLPAALHLPDAFAAVFDWAEAQGQRDVFRRGDSADFGSHYLSIYPPGQMEAAGASYVIFNFEAGPPIHAPGEAMLARIATVAKIAGDGGRLGFWCDADGVQQIVVFNHGIPYVLTADPVVAVQFLGLGYPEPACLEDPTISPEEEMAFPGAPPLMLPLGYRDFLTARFGRPLPRTAADLGLRIPAFDDSDPLRDWMEAETQDPDPSTVPGLTADNPFVVSADLAAKLGPEGLAAIRSAYPFVKIET</sequence>
<gene>
    <name evidence="1" type="ORF">C7455_106225</name>
</gene>
<name>A0A316GG26_9RHOB</name>
<comment type="caution">
    <text evidence="1">The sequence shown here is derived from an EMBL/GenBank/DDBJ whole genome shotgun (WGS) entry which is preliminary data.</text>
</comment>
<dbReference type="Proteomes" id="UP000245708">
    <property type="component" value="Unassembled WGS sequence"/>
</dbReference>
<evidence type="ECO:0000313" key="1">
    <source>
        <dbReference type="EMBL" id="PWK59937.1"/>
    </source>
</evidence>
<dbReference type="OrthoDB" id="9816539at2"/>